<dbReference type="Pfam" id="PF00588">
    <property type="entry name" value="SpoU_methylase"/>
    <property type="match status" value="1"/>
</dbReference>
<accession>A0A0A8HU77</accession>
<dbReference type="GO" id="GO:0032259">
    <property type="term" value="P:methylation"/>
    <property type="evidence" value="ECO:0007669"/>
    <property type="project" value="UniProtKB-KW"/>
</dbReference>
<evidence type="ECO:0000259" key="4">
    <source>
        <dbReference type="SMART" id="SM00967"/>
    </source>
</evidence>
<feature type="domain" description="RNA 2-O ribose methyltransferase substrate binding" evidence="4">
    <location>
        <begin position="31"/>
        <end position="100"/>
    </location>
</feature>
<comment type="caution">
    <text evidence="5">The sequence shown here is derived from an EMBL/GenBank/DDBJ whole genome shotgun (WGS) entry which is preliminary data.</text>
</comment>
<dbReference type="InterPro" id="IPR053888">
    <property type="entry name" value="MRM3-like_sub_bind"/>
</dbReference>
<keyword evidence="2 5" id="KW-0489">Methyltransferase</keyword>
<evidence type="ECO:0000313" key="5">
    <source>
        <dbReference type="EMBL" id="RIO47111.1"/>
    </source>
</evidence>
<dbReference type="SMART" id="SM00967">
    <property type="entry name" value="SpoU_sub_bind"/>
    <property type="match status" value="1"/>
</dbReference>
<dbReference type="InterPro" id="IPR029064">
    <property type="entry name" value="Ribosomal_eL30-like_sf"/>
</dbReference>
<dbReference type="EMBL" id="QXVO01000005">
    <property type="protein sequence ID" value="RIO47111.1"/>
    <property type="molecule type" value="Genomic_DNA"/>
</dbReference>
<dbReference type="InterPro" id="IPR051259">
    <property type="entry name" value="rRNA_Methyltransferase"/>
</dbReference>
<organism evidence="5 6">
    <name type="scientific">Staphylococcus hyicus</name>
    <dbReference type="NCBI Taxonomy" id="1284"/>
    <lineage>
        <taxon>Bacteria</taxon>
        <taxon>Bacillati</taxon>
        <taxon>Bacillota</taxon>
        <taxon>Bacilli</taxon>
        <taxon>Bacillales</taxon>
        <taxon>Staphylococcaceae</taxon>
        <taxon>Staphylococcus</taxon>
    </lineage>
</organism>
<dbReference type="GO" id="GO:0008173">
    <property type="term" value="F:RNA methyltransferase activity"/>
    <property type="evidence" value="ECO:0007669"/>
    <property type="project" value="InterPro"/>
</dbReference>
<dbReference type="CDD" id="cd18095">
    <property type="entry name" value="SpoU-like_rRNA-MTase"/>
    <property type="match status" value="1"/>
</dbReference>
<dbReference type="HOGENOM" id="CLU_021322_3_2_9"/>
<proteinExistence type="inferred from homology"/>
<comment type="similarity">
    <text evidence="1">Belongs to the class IV-like SAM-binding methyltransferase superfamily. RNA methyltransferase TrmH family.</text>
</comment>
<dbReference type="GeneID" id="41073514"/>
<reference evidence="5 6" key="1">
    <citation type="journal article" date="2016" name="Front. Microbiol.">
        <title>Comprehensive Phylogenetic Analysis of Bovine Non-aureus Staphylococci Species Based on Whole-Genome Sequencing.</title>
        <authorList>
            <person name="Naushad S."/>
            <person name="Barkema H.W."/>
            <person name="Luby C."/>
            <person name="Condas L.A."/>
            <person name="Nobrega D.B."/>
            <person name="Carson D.A."/>
            <person name="De Buck J."/>
        </authorList>
    </citation>
    <scope>NUCLEOTIDE SEQUENCE [LARGE SCALE GENOMIC DNA]</scope>
    <source>
        <strain evidence="5 6">SNUC 5959</strain>
    </source>
</reference>
<dbReference type="GO" id="GO:0003723">
    <property type="term" value="F:RNA binding"/>
    <property type="evidence" value="ECO:0007669"/>
    <property type="project" value="InterPro"/>
</dbReference>
<evidence type="ECO:0000256" key="3">
    <source>
        <dbReference type="ARBA" id="ARBA00022679"/>
    </source>
</evidence>
<name>A0A0A8HU77_STAHY</name>
<dbReference type="InterPro" id="IPR029026">
    <property type="entry name" value="tRNA_m1G_MTases_N"/>
</dbReference>
<dbReference type="Proteomes" id="UP000285625">
    <property type="component" value="Unassembled WGS sequence"/>
</dbReference>
<dbReference type="Gene3D" id="3.40.1280.10">
    <property type="match status" value="1"/>
</dbReference>
<dbReference type="KEGG" id="shu:SHYC_08670"/>
<dbReference type="RefSeq" id="WP_039646254.1">
    <property type="nucleotide sequence ID" value="NZ_CP008747.1"/>
</dbReference>
<dbReference type="PANTHER" id="PTHR43191:SF2">
    <property type="entry name" value="RRNA METHYLTRANSFERASE 3, MITOCHONDRIAL"/>
    <property type="match status" value="1"/>
</dbReference>
<keyword evidence="3 5" id="KW-0808">Transferase</keyword>
<dbReference type="InterPro" id="IPR001537">
    <property type="entry name" value="SpoU_MeTrfase"/>
</dbReference>
<dbReference type="SUPFAM" id="SSF75217">
    <property type="entry name" value="alpha/beta knot"/>
    <property type="match status" value="1"/>
</dbReference>
<dbReference type="AlphaFoldDB" id="A0A0A8HU77"/>
<evidence type="ECO:0000256" key="1">
    <source>
        <dbReference type="ARBA" id="ARBA00007228"/>
    </source>
</evidence>
<dbReference type="Gene3D" id="3.30.1330.30">
    <property type="match status" value="1"/>
</dbReference>
<gene>
    <name evidence="5" type="ORF">BUZ57_02415</name>
</gene>
<evidence type="ECO:0000313" key="6">
    <source>
        <dbReference type="Proteomes" id="UP000285625"/>
    </source>
</evidence>
<dbReference type="PANTHER" id="PTHR43191">
    <property type="entry name" value="RRNA METHYLTRANSFERASE 3"/>
    <property type="match status" value="1"/>
</dbReference>
<dbReference type="InterPro" id="IPR029028">
    <property type="entry name" value="Alpha/beta_knot_MTases"/>
</dbReference>
<dbReference type="GO" id="GO:0005737">
    <property type="term" value="C:cytoplasm"/>
    <property type="evidence" value="ECO:0007669"/>
    <property type="project" value="UniProtKB-ARBA"/>
</dbReference>
<protein>
    <submittedName>
        <fullName evidence="5">RNA methyltransferase</fullName>
    </submittedName>
</protein>
<evidence type="ECO:0000256" key="2">
    <source>
        <dbReference type="ARBA" id="ARBA00022603"/>
    </source>
</evidence>
<dbReference type="Pfam" id="PF22435">
    <property type="entry name" value="MRM3-like_sub_bind"/>
    <property type="match status" value="1"/>
</dbReference>
<sequence length="248" mass="27409">MEQITSNQNSKVKLYQKLKKKRERDKHGLAILEGYHLIEEAYNNALKIEHLFILDIHRVDEAIIHASDHVYEINMKVAETLAGTVTPQGIFAIIKKPDPQVMDVRQVLILDRVQDPGNVGTLIRTADAAGLDAVVISKGTADVYSDKVLRASQGSVFHIPIVVVEDILSFIDQFEGPVFGTALHEAVSYHDIEKQQNTFALVLGNEGEGINEHILEATTQNITIPIYGRAESLNVAIAAGILMFHLKG</sequence>
<dbReference type="GO" id="GO:0006396">
    <property type="term" value="P:RNA processing"/>
    <property type="evidence" value="ECO:0007669"/>
    <property type="project" value="InterPro"/>
</dbReference>
<dbReference type="SUPFAM" id="SSF55315">
    <property type="entry name" value="L30e-like"/>
    <property type="match status" value="1"/>
</dbReference>
<dbReference type="STRING" id="1284.SHYC_08670"/>
<dbReference type="InterPro" id="IPR013123">
    <property type="entry name" value="SpoU_subst-bd"/>
</dbReference>